<feature type="signal peptide" evidence="1">
    <location>
        <begin position="1"/>
        <end position="24"/>
    </location>
</feature>
<gene>
    <name evidence="2" type="ORF">ACFSQJ_04315</name>
</gene>
<evidence type="ECO:0000256" key="1">
    <source>
        <dbReference type="SAM" id="SignalP"/>
    </source>
</evidence>
<keyword evidence="1" id="KW-0732">Signal</keyword>
<evidence type="ECO:0000313" key="3">
    <source>
        <dbReference type="Proteomes" id="UP001597526"/>
    </source>
</evidence>
<proteinExistence type="predicted"/>
<accession>A0ABW5MSJ9</accession>
<sequence>MHKTQIRKIILTLLLLIAANCLIAQSTQNEVFDEFKSLYKELKSFKDNNGFKKYGFATGGPYHIWLKKVRNLKSNPNSKLLIKRGFVVGELEALGLEYVTSKGRETEITIFFNKIFIEAISAKN</sequence>
<name>A0ABW5MSJ9_9FLAO</name>
<protein>
    <submittedName>
        <fullName evidence="2">Uncharacterized protein</fullName>
    </submittedName>
</protein>
<feature type="chain" id="PRO_5045498133" evidence="1">
    <location>
        <begin position="25"/>
        <end position="124"/>
    </location>
</feature>
<keyword evidence="3" id="KW-1185">Reference proteome</keyword>
<organism evidence="2 3">
    <name type="scientific">Croceitalea marina</name>
    <dbReference type="NCBI Taxonomy" id="1775166"/>
    <lineage>
        <taxon>Bacteria</taxon>
        <taxon>Pseudomonadati</taxon>
        <taxon>Bacteroidota</taxon>
        <taxon>Flavobacteriia</taxon>
        <taxon>Flavobacteriales</taxon>
        <taxon>Flavobacteriaceae</taxon>
        <taxon>Croceitalea</taxon>
    </lineage>
</organism>
<evidence type="ECO:0000313" key="2">
    <source>
        <dbReference type="EMBL" id="MFD2586139.1"/>
    </source>
</evidence>
<reference evidence="3" key="1">
    <citation type="journal article" date="2019" name="Int. J. Syst. Evol. Microbiol.">
        <title>The Global Catalogue of Microorganisms (GCM) 10K type strain sequencing project: providing services to taxonomists for standard genome sequencing and annotation.</title>
        <authorList>
            <consortium name="The Broad Institute Genomics Platform"/>
            <consortium name="The Broad Institute Genome Sequencing Center for Infectious Disease"/>
            <person name="Wu L."/>
            <person name="Ma J."/>
        </authorList>
    </citation>
    <scope>NUCLEOTIDE SEQUENCE [LARGE SCALE GENOMIC DNA]</scope>
    <source>
        <strain evidence="3">KCTC 52368</strain>
    </source>
</reference>
<dbReference type="Proteomes" id="UP001597526">
    <property type="component" value="Unassembled WGS sequence"/>
</dbReference>
<dbReference type="EMBL" id="JBHULB010000007">
    <property type="protein sequence ID" value="MFD2586139.1"/>
    <property type="molecule type" value="Genomic_DNA"/>
</dbReference>
<comment type="caution">
    <text evidence="2">The sequence shown here is derived from an EMBL/GenBank/DDBJ whole genome shotgun (WGS) entry which is preliminary data.</text>
</comment>
<dbReference type="RefSeq" id="WP_377765847.1">
    <property type="nucleotide sequence ID" value="NZ_JBHULB010000007.1"/>
</dbReference>